<dbReference type="InterPro" id="IPR001245">
    <property type="entry name" value="Ser-Thr/Tyr_kinase_cat_dom"/>
</dbReference>
<dbReference type="FunFam" id="1.10.510.10:FF:000336">
    <property type="entry name" value="Cysteine-rich receptor-like protein kinase 2"/>
    <property type="match status" value="1"/>
</dbReference>
<keyword evidence="3" id="KW-0808">Transferase</keyword>
<dbReference type="GO" id="GO:0005524">
    <property type="term" value="F:ATP binding"/>
    <property type="evidence" value="ECO:0007669"/>
    <property type="project" value="UniProtKB-UniRule"/>
</dbReference>
<evidence type="ECO:0000256" key="1">
    <source>
        <dbReference type="ARBA" id="ARBA00002571"/>
    </source>
</evidence>
<evidence type="ECO:0000259" key="12">
    <source>
        <dbReference type="PROSITE" id="PS50011"/>
    </source>
</evidence>
<evidence type="ECO:0000256" key="11">
    <source>
        <dbReference type="SAM" id="SignalP"/>
    </source>
</evidence>
<dbReference type="Gene3D" id="3.30.430.20">
    <property type="entry name" value="Gnk2 domain, C-X8-C-X2-C motif"/>
    <property type="match status" value="2"/>
</dbReference>
<dbReference type="InterPro" id="IPR011009">
    <property type="entry name" value="Kinase-like_dom_sf"/>
</dbReference>
<dbReference type="PROSITE" id="PS50011">
    <property type="entry name" value="PROTEIN_KINASE_DOM"/>
    <property type="match status" value="1"/>
</dbReference>
<dbReference type="PROSITE" id="PS00108">
    <property type="entry name" value="PROTEIN_KINASE_ST"/>
    <property type="match status" value="1"/>
</dbReference>
<dbReference type="PROSITE" id="PS00107">
    <property type="entry name" value="PROTEIN_KINASE_ATP"/>
    <property type="match status" value="1"/>
</dbReference>
<evidence type="ECO:0000256" key="9">
    <source>
        <dbReference type="PROSITE-ProRule" id="PRU10141"/>
    </source>
</evidence>
<dbReference type="InterPro" id="IPR052059">
    <property type="entry name" value="CR_Ser/Thr_kinase"/>
</dbReference>
<evidence type="ECO:0000256" key="7">
    <source>
        <dbReference type="ARBA" id="ARBA00023170"/>
    </source>
</evidence>
<evidence type="ECO:0000256" key="4">
    <source>
        <dbReference type="ARBA" id="ARBA00022741"/>
    </source>
</evidence>
<evidence type="ECO:0000256" key="6">
    <source>
        <dbReference type="ARBA" id="ARBA00022840"/>
    </source>
</evidence>
<dbReference type="PROSITE" id="PS51473">
    <property type="entry name" value="GNK2"/>
    <property type="match status" value="2"/>
</dbReference>
<organism evidence="14">
    <name type="scientific">Wollemia nobilis</name>
    <dbReference type="NCBI Taxonomy" id="56998"/>
    <lineage>
        <taxon>Eukaryota</taxon>
        <taxon>Viridiplantae</taxon>
        <taxon>Streptophyta</taxon>
        <taxon>Embryophyta</taxon>
        <taxon>Tracheophyta</taxon>
        <taxon>Spermatophyta</taxon>
        <taxon>Pinopsida</taxon>
        <taxon>Pinidae</taxon>
        <taxon>Conifers II</taxon>
        <taxon>Araucariales</taxon>
        <taxon>Araucariaceae</taxon>
        <taxon>Wollemia</taxon>
    </lineage>
</organism>
<dbReference type="Pfam" id="PF07714">
    <property type="entry name" value="PK_Tyr_Ser-Thr"/>
    <property type="match status" value="1"/>
</dbReference>
<keyword evidence="10" id="KW-0812">Transmembrane</keyword>
<dbReference type="InterPro" id="IPR002902">
    <property type="entry name" value="GNK2"/>
</dbReference>
<evidence type="ECO:0000256" key="2">
    <source>
        <dbReference type="ARBA" id="ARBA00022527"/>
    </source>
</evidence>
<keyword evidence="10" id="KW-0472">Membrane</keyword>
<dbReference type="SUPFAM" id="SSF56112">
    <property type="entry name" value="Protein kinase-like (PK-like)"/>
    <property type="match status" value="1"/>
</dbReference>
<evidence type="ECO:0000313" key="14">
    <source>
        <dbReference type="EMBL" id="JAG86709.1"/>
    </source>
</evidence>
<comment type="function">
    <text evidence="1">Exerts antifungal activity through its carbohydrate-binding specificity.</text>
</comment>
<evidence type="ECO:0000256" key="10">
    <source>
        <dbReference type="SAM" id="Phobius"/>
    </source>
</evidence>
<evidence type="ECO:0000256" key="8">
    <source>
        <dbReference type="ARBA" id="ARBA00023180"/>
    </source>
</evidence>
<proteinExistence type="predicted"/>
<evidence type="ECO:0000256" key="5">
    <source>
        <dbReference type="ARBA" id="ARBA00022777"/>
    </source>
</evidence>
<dbReference type="Gene3D" id="1.10.510.10">
    <property type="entry name" value="Transferase(Phosphotransferase) domain 1"/>
    <property type="match status" value="1"/>
</dbReference>
<dbReference type="InterPro" id="IPR017441">
    <property type="entry name" value="Protein_kinase_ATP_BS"/>
</dbReference>
<keyword evidence="11" id="KW-0732">Signal</keyword>
<sequence>MADTNSQGTWLALAMYALLAIANFGTEVSGKLQPYRKAGYGCSPTKYKNGKVFEDNLAKVFASLDKNVSFTKFATASNGEGTDAVFGLAQCRNDLSIKDCAECYKEAQKQIVVYCAGVNRARLLYNGCFLRYENNSFFDQAVDLGGFNVCNAEESVQPQIFNQTVHKLLAKINSRAAENEGFAADELNADGLPTTVYGLAMCRRTLSSNNCGYCLKEAVKRITPCLPRRDGMALEAGCNLRYSTFPFFSSSSNGPSKILPVLVGTIGGAALVTIICLLIVYRHSLRALRAKITGRSLYEEEAEDENFALEYRFNYDDLKAATNNFHEDDKIGEGGFGQVYKGKLSDGTEVAVKKLFMKHSTRLTDDFVTEVKLLSAVRHRNLVRLLGCCTRGRERLLVYEFVLNSSLDKHLFGEAAKNLGWKTRLQIILGTADGIAYLNEESQFRIVHRDIKAANILLDNDFHPKIADFGLARLFPDDKTHLSTGVGGTIGYTAPEYAVHGRLTEKADVYSYGILVLEIVGGRKIMDLRLPSEMQLLLGWAWSLYEKNEAFGVVDRKLMESSECKKEEVLRVIHIALLCTQGAPQMRPSMSAVVSMLTSNTEILVRPTRPAFIDDNYDPRGSIITNVGGLLVSSSTSEAPSSNATVSISMEPR</sequence>
<dbReference type="AlphaFoldDB" id="A0A0C9RSU6"/>
<feature type="domain" description="Gnk2-homologous" evidence="13">
    <location>
        <begin position="143"/>
        <end position="247"/>
    </location>
</feature>
<keyword evidence="8" id="KW-0325">Glycoprotein</keyword>
<dbReference type="GO" id="GO:0004674">
    <property type="term" value="F:protein serine/threonine kinase activity"/>
    <property type="evidence" value="ECO:0007669"/>
    <property type="project" value="UniProtKB-KW"/>
</dbReference>
<feature type="chain" id="PRO_5002202765" evidence="11">
    <location>
        <begin position="23"/>
        <end position="653"/>
    </location>
</feature>
<keyword evidence="7" id="KW-0675">Receptor</keyword>
<evidence type="ECO:0000256" key="3">
    <source>
        <dbReference type="ARBA" id="ARBA00022679"/>
    </source>
</evidence>
<feature type="transmembrane region" description="Helical" evidence="10">
    <location>
        <begin position="258"/>
        <end position="281"/>
    </location>
</feature>
<dbReference type="SMART" id="SM00220">
    <property type="entry name" value="S_TKc"/>
    <property type="match status" value="1"/>
</dbReference>
<dbReference type="CDD" id="cd23509">
    <property type="entry name" value="Gnk2-like"/>
    <property type="match status" value="2"/>
</dbReference>
<feature type="binding site" evidence="9">
    <location>
        <position position="354"/>
    </location>
    <ligand>
        <name>ATP</name>
        <dbReference type="ChEBI" id="CHEBI:30616"/>
    </ligand>
</feature>
<keyword evidence="2" id="KW-0723">Serine/threonine-protein kinase</keyword>
<dbReference type="EMBL" id="GCHU01014419">
    <property type="protein sequence ID" value="JAG86709.1"/>
    <property type="molecule type" value="Transcribed_RNA"/>
</dbReference>
<reference evidence="14" key="1">
    <citation type="submission" date="2015-02" db="EMBL/GenBank/DDBJ databases">
        <title>A transcriptome of Wollemia nobilis - a relic of Gondwana.</title>
        <authorList>
            <person name="Chia J.Y."/>
            <person name="Leong Y.S."/>
            <person name="Abdul Karim S."/>
            <person name="Wan Azmi N."/>
            <person name="Hercus R."/>
            <person name="Croft L."/>
        </authorList>
    </citation>
    <scope>NUCLEOTIDE SEQUENCE</scope>
    <source>
        <strain evidence="14">MaeBrown</strain>
        <tissue evidence="14">Leaf</tissue>
    </source>
</reference>
<feature type="domain" description="Protein kinase" evidence="12">
    <location>
        <begin position="325"/>
        <end position="604"/>
    </location>
</feature>
<name>A0A0C9RSU6_9CONI</name>
<dbReference type="InterPro" id="IPR008271">
    <property type="entry name" value="Ser/Thr_kinase_AS"/>
</dbReference>
<keyword evidence="5" id="KW-0418">Kinase</keyword>
<keyword evidence="6 9" id="KW-0067">ATP-binding</keyword>
<accession>A0A0C9RSU6</accession>
<keyword evidence="4 9" id="KW-0547">Nucleotide-binding</keyword>
<dbReference type="InterPro" id="IPR000719">
    <property type="entry name" value="Prot_kinase_dom"/>
</dbReference>
<protein>
    <submittedName>
        <fullName evidence="14">TSA: Wollemia nobilis Ref_Wollemi_Transcript_14503_2331 transcribed RNA sequence</fullName>
    </submittedName>
</protein>
<dbReference type="InterPro" id="IPR038408">
    <property type="entry name" value="GNK2_sf"/>
</dbReference>
<dbReference type="PANTHER" id="PTHR47973">
    <property type="entry name" value="CYSTEINE-RICH RECEPTOR-LIKE PROTEIN KINASE 3"/>
    <property type="match status" value="1"/>
</dbReference>
<feature type="signal peptide" evidence="11">
    <location>
        <begin position="1"/>
        <end position="22"/>
    </location>
</feature>
<dbReference type="Gene3D" id="3.30.200.20">
    <property type="entry name" value="Phosphorylase Kinase, domain 1"/>
    <property type="match status" value="1"/>
</dbReference>
<feature type="domain" description="Gnk2-homologous" evidence="13">
    <location>
        <begin position="35"/>
        <end position="137"/>
    </location>
</feature>
<keyword evidence="10" id="KW-1133">Transmembrane helix</keyword>
<dbReference type="CDD" id="cd14066">
    <property type="entry name" value="STKc_IRAK"/>
    <property type="match status" value="1"/>
</dbReference>
<dbReference type="Pfam" id="PF01657">
    <property type="entry name" value="Stress-antifung"/>
    <property type="match status" value="2"/>
</dbReference>
<evidence type="ECO:0000259" key="13">
    <source>
        <dbReference type="PROSITE" id="PS51473"/>
    </source>
</evidence>
<dbReference type="FunFam" id="3.30.200.20:FF:000177">
    <property type="entry name" value="Cysteine-rich receptor-like protein kinase 2"/>
    <property type="match status" value="1"/>
</dbReference>